<dbReference type="CDD" id="cd00077">
    <property type="entry name" value="HDc"/>
    <property type="match status" value="1"/>
</dbReference>
<dbReference type="RefSeq" id="WP_011436426.1">
    <property type="nucleotide sequence ID" value="NC_007777.1"/>
</dbReference>
<evidence type="ECO:0000313" key="3">
    <source>
        <dbReference type="Proteomes" id="UP000001937"/>
    </source>
</evidence>
<dbReference type="InterPro" id="IPR006674">
    <property type="entry name" value="HD_domain"/>
</dbReference>
<dbReference type="eggNOG" id="COG4341">
    <property type="taxonomic scope" value="Bacteria"/>
</dbReference>
<dbReference type="AlphaFoldDB" id="Q2JBH3"/>
<dbReference type="PANTHER" id="PTHR40202">
    <property type="match status" value="1"/>
</dbReference>
<dbReference type="InterPro" id="IPR003607">
    <property type="entry name" value="HD/PDEase_dom"/>
</dbReference>
<accession>Q2JBH3</accession>
<proteinExistence type="predicted"/>
<evidence type="ECO:0000313" key="2">
    <source>
        <dbReference type="EMBL" id="ABD11369.1"/>
    </source>
</evidence>
<dbReference type="SUPFAM" id="SSF109604">
    <property type="entry name" value="HD-domain/PDEase-like"/>
    <property type="match status" value="1"/>
</dbReference>
<dbReference type="NCBIfam" id="TIGR03276">
    <property type="entry name" value="Phn-HD"/>
    <property type="match status" value="1"/>
</dbReference>
<dbReference type="HOGENOM" id="CLU_091985_0_1_11"/>
<dbReference type="STRING" id="106370.Francci3_1995"/>
<reference evidence="2 3" key="1">
    <citation type="journal article" date="2007" name="Genome Res.">
        <title>Genome characteristics of facultatively symbiotic Frankia sp. strains reflect host range and host plant biogeography.</title>
        <authorList>
            <person name="Normand P."/>
            <person name="Lapierre P."/>
            <person name="Tisa L.S."/>
            <person name="Gogarten J.P."/>
            <person name="Alloisio N."/>
            <person name="Bagnarol E."/>
            <person name="Bassi C.A."/>
            <person name="Berry A.M."/>
            <person name="Bickhart D.M."/>
            <person name="Choisne N."/>
            <person name="Couloux A."/>
            <person name="Cournoyer B."/>
            <person name="Cruveiller S."/>
            <person name="Daubin V."/>
            <person name="Demange N."/>
            <person name="Francino M.P."/>
            <person name="Goltsman E."/>
            <person name="Huang Y."/>
            <person name="Kopp O.R."/>
            <person name="Labarre L."/>
            <person name="Lapidus A."/>
            <person name="Lavire C."/>
            <person name="Marechal J."/>
            <person name="Martinez M."/>
            <person name="Mastronunzio J.E."/>
            <person name="Mullin B.C."/>
            <person name="Niemann J."/>
            <person name="Pujic P."/>
            <person name="Rawnsley T."/>
            <person name="Rouy Z."/>
            <person name="Schenowitz C."/>
            <person name="Sellstedt A."/>
            <person name="Tavares F."/>
            <person name="Tomkins J.P."/>
            <person name="Vallenet D."/>
            <person name="Valverde C."/>
            <person name="Wall L.G."/>
            <person name="Wang Y."/>
            <person name="Medigue C."/>
            <person name="Benson D.R."/>
        </authorList>
    </citation>
    <scope>NUCLEOTIDE SEQUENCE [LARGE SCALE GENOMIC DNA]</scope>
    <source>
        <strain evidence="3">DSM 45818 / CECT 9043 / CcI3</strain>
    </source>
</reference>
<gene>
    <name evidence="2" type="ordered locus">Francci3_1995</name>
</gene>
<dbReference type="PANTHER" id="PTHR40202:SF1">
    <property type="entry name" value="HD DOMAIN-CONTAINING PROTEIN"/>
    <property type="match status" value="1"/>
</dbReference>
<dbReference type="Pfam" id="PF01966">
    <property type="entry name" value="HD"/>
    <property type="match status" value="1"/>
</dbReference>
<feature type="domain" description="HD" evidence="1">
    <location>
        <begin position="41"/>
        <end position="111"/>
    </location>
</feature>
<dbReference type="InterPro" id="IPR052567">
    <property type="entry name" value="OP_Dioxygenase"/>
</dbReference>
<dbReference type="KEGG" id="fra:Francci3_1995"/>
<dbReference type="OrthoDB" id="581608at2"/>
<dbReference type="EMBL" id="CP000249">
    <property type="protein sequence ID" value="ABD11369.1"/>
    <property type="molecule type" value="Genomic_DNA"/>
</dbReference>
<sequence length="200" mass="21974">MNTDRLLHGTFTGADEFCDELFAYLTAVGQSQYDETVTQLEHARQTAALAEADGYDQAAQVAALLHDIGHLLLDEHDAHHNFLAEDLHHEIVGARYLTRWFGPDIGTPVALHVKAKRYLVATDPAYANSLSVASTRSLRVQGGPMTGREVDAFLCLPHADLAIALRRWDDNAKRAGVAVPELDHWRPAVCRLVNEASAVV</sequence>
<dbReference type="Gene3D" id="1.10.3210.10">
    <property type="entry name" value="Hypothetical protein af1432"/>
    <property type="match status" value="1"/>
</dbReference>
<organism evidence="2 3">
    <name type="scientific">Frankia casuarinae (strain DSM 45818 / CECT 9043 / HFP020203 / CcI3)</name>
    <dbReference type="NCBI Taxonomy" id="106370"/>
    <lineage>
        <taxon>Bacteria</taxon>
        <taxon>Bacillati</taxon>
        <taxon>Actinomycetota</taxon>
        <taxon>Actinomycetes</taxon>
        <taxon>Frankiales</taxon>
        <taxon>Frankiaceae</taxon>
        <taxon>Frankia</taxon>
    </lineage>
</organism>
<evidence type="ECO:0000259" key="1">
    <source>
        <dbReference type="Pfam" id="PF01966"/>
    </source>
</evidence>
<dbReference type="InterPro" id="IPR017670">
    <property type="entry name" value="Phosphonate_degrad-assoc"/>
</dbReference>
<dbReference type="Proteomes" id="UP000001937">
    <property type="component" value="Chromosome"/>
</dbReference>
<name>Q2JBH3_FRACC</name>
<protein>
    <recommendedName>
        <fullName evidence="1">HD domain-containing protein</fullName>
    </recommendedName>
</protein>
<keyword evidence="3" id="KW-1185">Reference proteome</keyword>